<dbReference type="PANTHER" id="PTHR10942:SF0">
    <property type="entry name" value="LEISHMANOLYSIN-LIKE PEPTIDASE"/>
    <property type="match status" value="1"/>
</dbReference>
<organism evidence="10 11">
    <name type="scientific">Trichostrongylus colubriformis</name>
    <name type="common">Black scour worm</name>
    <dbReference type="NCBI Taxonomy" id="6319"/>
    <lineage>
        <taxon>Eukaryota</taxon>
        <taxon>Metazoa</taxon>
        <taxon>Ecdysozoa</taxon>
        <taxon>Nematoda</taxon>
        <taxon>Chromadorea</taxon>
        <taxon>Rhabditida</taxon>
        <taxon>Rhabditina</taxon>
        <taxon>Rhabditomorpha</taxon>
        <taxon>Strongyloidea</taxon>
        <taxon>Trichostrongylidae</taxon>
        <taxon>Trichostrongylus</taxon>
    </lineage>
</organism>
<dbReference type="Proteomes" id="UP001331761">
    <property type="component" value="Unassembled WGS sequence"/>
</dbReference>
<evidence type="ECO:0000256" key="6">
    <source>
        <dbReference type="ARBA" id="ARBA00023049"/>
    </source>
</evidence>
<dbReference type="Gene3D" id="3.90.132.10">
    <property type="entry name" value="Leishmanolysin , domain 2"/>
    <property type="match status" value="1"/>
</dbReference>
<dbReference type="EC" id="3.4.24.-" evidence="9"/>
<dbReference type="GO" id="GO:0007155">
    <property type="term" value="P:cell adhesion"/>
    <property type="evidence" value="ECO:0007669"/>
    <property type="project" value="InterPro"/>
</dbReference>
<evidence type="ECO:0000256" key="4">
    <source>
        <dbReference type="ARBA" id="ARBA00022801"/>
    </source>
</evidence>
<keyword evidence="4 9" id="KW-0378">Hydrolase</keyword>
<keyword evidence="2 9" id="KW-0645">Protease</keyword>
<evidence type="ECO:0000313" key="11">
    <source>
        <dbReference type="Proteomes" id="UP001331761"/>
    </source>
</evidence>
<comment type="caution">
    <text evidence="10">The sequence shown here is derived from an EMBL/GenBank/DDBJ whole genome shotgun (WGS) entry which is preliminary data.</text>
</comment>
<name>A0AAN8IS02_TRICO</name>
<dbReference type="EMBL" id="WIXE01003586">
    <property type="protein sequence ID" value="KAK5983806.1"/>
    <property type="molecule type" value="Genomic_DNA"/>
</dbReference>
<dbReference type="GO" id="GO:0004222">
    <property type="term" value="F:metalloendopeptidase activity"/>
    <property type="evidence" value="ECO:0007669"/>
    <property type="project" value="UniProtKB-UniRule"/>
</dbReference>
<dbReference type="Pfam" id="PF01457">
    <property type="entry name" value="Peptidase_M8"/>
    <property type="match status" value="1"/>
</dbReference>
<evidence type="ECO:0000256" key="9">
    <source>
        <dbReference type="RuleBase" id="RU366077"/>
    </source>
</evidence>
<evidence type="ECO:0000256" key="7">
    <source>
        <dbReference type="ARBA" id="ARBA00039717"/>
    </source>
</evidence>
<dbReference type="GO" id="GO:0046872">
    <property type="term" value="F:metal ion binding"/>
    <property type="evidence" value="ECO:0007669"/>
    <property type="project" value="UniProtKB-KW"/>
</dbReference>
<comment type="similarity">
    <text evidence="1 9">Belongs to the peptidase M8 family.</text>
</comment>
<dbReference type="GO" id="GO:0016020">
    <property type="term" value="C:membrane"/>
    <property type="evidence" value="ECO:0007669"/>
    <property type="project" value="InterPro"/>
</dbReference>
<evidence type="ECO:0000313" key="10">
    <source>
        <dbReference type="EMBL" id="KAK5983806.1"/>
    </source>
</evidence>
<dbReference type="PRINTS" id="PR00782">
    <property type="entry name" value="LSHMANOLYSIN"/>
</dbReference>
<proteinExistence type="inferred from homology"/>
<feature type="binding site" evidence="8">
    <location>
        <position position="191"/>
    </location>
    <ligand>
        <name>Zn(2+)</name>
        <dbReference type="ChEBI" id="CHEBI:29105"/>
        <note>catalytic</note>
    </ligand>
</feature>
<protein>
    <recommendedName>
        <fullName evidence="7 9">Leishmanolysin-like peptidase</fullName>
        <ecNumber evidence="9">3.4.24.-</ecNumber>
    </recommendedName>
</protein>
<keyword evidence="3 8" id="KW-0479">Metal-binding</keyword>
<gene>
    <name evidence="10" type="ORF">GCK32_009464</name>
</gene>
<dbReference type="AlphaFoldDB" id="A0AAN8IS02"/>
<evidence type="ECO:0000256" key="5">
    <source>
        <dbReference type="ARBA" id="ARBA00022833"/>
    </source>
</evidence>
<accession>A0AAN8IS02</accession>
<dbReference type="PANTHER" id="PTHR10942">
    <property type="entry name" value="LEISHMANOLYSIN-LIKE PEPTIDASE"/>
    <property type="match status" value="1"/>
</dbReference>
<evidence type="ECO:0000256" key="2">
    <source>
        <dbReference type="ARBA" id="ARBA00022670"/>
    </source>
</evidence>
<dbReference type="GO" id="GO:0006508">
    <property type="term" value="P:proteolysis"/>
    <property type="evidence" value="ECO:0007669"/>
    <property type="project" value="UniProtKB-KW"/>
</dbReference>
<dbReference type="FunFam" id="3.90.132.10:FF:000001">
    <property type="entry name" value="leishmanolysin-like peptidase isoform X2"/>
    <property type="match status" value="1"/>
</dbReference>
<dbReference type="SUPFAM" id="SSF55486">
    <property type="entry name" value="Metalloproteases ('zincins'), catalytic domain"/>
    <property type="match status" value="1"/>
</dbReference>
<dbReference type="InterPro" id="IPR001577">
    <property type="entry name" value="Peptidase_M8"/>
</dbReference>
<evidence type="ECO:0000256" key="1">
    <source>
        <dbReference type="ARBA" id="ARBA00005860"/>
    </source>
</evidence>
<evidence type="ECO:0000256" key="8">
    <source>
        <dbReference type="PIRSR" id="PIRSR601577-2"/>
    </source>
</evidence>
<dbReference type="GO" id="GO:0005737">
    <property type="term" value="C:cytoplasm"/>
    <property type="evidence" value="ECO:0007669"/>
    <property type="project" value="TreeGrafter"/>
</dbReference>
<keyword evidence="11" id="KW-1185">Reference proteome</keyword>
<comment type="cofactor">
    <cofactor evidence="8 9">
        <name>Zn(2+)</name>
        <dbReference type="ChEBI" id="CHEBI:29105"/>
    </cofactor>
    <text evidence="8 9">Binds 1 zinc ion per subunit.</text>
</comment>
<sequence length="400" mass="45460">MLLKKLMTQARDFFEDTVKVERVKWIQLTAECKGNTYITAPDEDSLCQYDCLPRCGTAKIPRPIFKRLPASNWESVLLCSDDALIRTLKHTDFALFVAVTDEACLNATLAYASHCSVDSKTKRKDPIFIIPGVLEKFTRTDWETRRGAINHDVYMIVTPKVREEARKFFNCPTLEGAEIENQGGAGTRGAHWEKRVLENEAMTGVTTQVYAISRITFALFEDSGWYQMDYDKADNMTWGKGLGCDFAKKSCLTWMKSKSGPFPFCTKEGDMTCSANRKAKVICNFVEGMPMPDIYDYNEPNLYTDRKGKPTHGGGTELTADYCPYYRVFGELSVEASDTRCTYPGNMHYNNYSLEIFSRTARCFALSGKIKIRKKLKTITYIQHAGCYEVTLQKFYSSVT</sequence>
<dbReference type="Gene3D" id="2.10.55.10">
    <property type="entry name" value="Leishmanolysin domain 3"/>
    <property type="match status" value="1"/>
</dbReference>
<evidence type="ECO:0000256" key="3">
    <source>
        <dbReference type="ARBA" id="ARBA00022723"/>
    </source>
</evidence>
<keyword evidence="6 8" id="KW-0482">Metalloprotease</keyword>
<keyword evidence="5 8" id="KW-0862">Zinc</keyword>
<reference evidence="10 11" key="1">
    <citation type="submission" date="2019-10" db="EMBL/GenBank/DDBJ databases">
        <title>Assembly and Annotation for the nematode Trichostrongylus colubriformis.</title>
        <authorList>
            <person name="Martin J."/>
        </authorList>
    </citation>
    <scope>NUCLEOTIDE SEQUENCE [LARGE SCALE GENOMIC DNA]</scope>
    <source>
        <strain evidence="10">G859</strain>
        <tissue evidence="10">Whole worm</tissue>
    </source>
</reference>